<dbReference type="Pfam" id="PF13426">
    <property type="entry name" value="PAS_9"/>
    <property type="match status" value="1"/>
</dbReference>
<dbReference type="GO" id="GO:0016020">
    <property type="term" value="C:membrane"/>
    <property type="evidence" value="ECO:0007669"/>
    <property type="project" value="InterPro"/>
</dbReference>
<dbReference type="InterPro" id="IPR005467">
    <property type="entry name" value="His_kinase_dom"/>
</dbReference>
<dbReference type="GO" id="GO:0046983">
    <property type="term" value="F:protein dimerization activity"/>
    <property type="evidence" value="ECO:0007669"/>
    <property type="project" value="InterPro"/>
</dbReference>
<dbReference type="Gene3D" id="1.20.5.1930">
    <property type="match status" value="1"/>
</dbReference>
<organism evidence="6 7">
    <name type="scientific">Arcticibacter svalbardensis MN12-7</name>
    <dbReference type="NCBI Taxonomy" id="1150600"/>
    <lineage>
        <taxon>Bacteria</taxon>
        <taxon>Pseudomonadati</taxon>
        <taxon>Bacteroidota</taxon>
        <taxon>Sphingobacteriia</taxon>
        <taxon>Sphingobacteriales</taxon>
        <taxon>Sphingobacteriaceae</taxon>
        <taxon>Arcticibacter</taxon>
    </lineage>
</organism>
<sequence length="386" mass="44095">MPDNEEKIRQLEEEINLLKSGKPTSKEIRKKDSLDLENKNSHLRFKTIFEQTSLGNKFINSDLQIIKVNKALVRLLGYSAKELIGTRITDIVLPEFVENWKKLQHELWSNKNPSFSIDTCIYKKDRNIVWCHITSILLTDRGETLGYTILEDVTERKVLENDLKEAASRESLFQQQLLEATIDTQEKERSRIAEDLHNGLGQILYGIKLSLDQVKFENAKQQMEGVLAIKKAKELISVCIKDTKRISHDLMPTILEDFGLKEAVQDICQQINGTITMNCRFSGLEDRLPKHVEIAIYRIIQELTTNIIKHANATKASLRVGVSRREIRIRVEDNGNGFNVSKSNEGSIGIRSIKSKLYLLKGKLEISSKPDTGTVIDIQLPRMVQN</sequence>
<dbReference type="InterPro" id="IPR050482">
    <property type="entry name" value="Sensor_HK_TwoCompSys"/>
</dbReference>
<reference evidence="6 7" key="1">
    <citation type="journal article" date="2013" name="Genome Announc.">
        <title>Draft Genome Sequence of Arcticibacter svalbardensis Strain MN12-7T, a Member of the Family Sphingobacteriaceae Isolated from an Arctic Soil Sample.</title>
        <authorList>
            <person name="Shivaji S."/>
            <person name="Ara S."/>
            <person name="Prasad S."/>
            <person name="Manasa B.P."/>
            <person name="Begum Z."/>
            <person name="Singh A."/>
            <person name="Kumar Pinnaka A."/>
        </authorList>
    </citation>
    <scope>NUCLEOTIDE SEQUENCE [LARGE SCALE GENOMIC DNA]</scope>
    <source>
        <strain evidence="6 7">MN12-7</strain>
    </source>
</reference>
<dbReference type="SUPFAM" id="SSF55874">
    <property type="entry name" value="ATPase domain of HSP90 chaperone/DNA topoisomerase II/histidine kinase"/>
    <property type="match status" value="1"/>
</dbReference>
<comment type="caution">
    <text evidence="6">The sequence shown here is derived from an EMBL/GenBank/DDBJ whole genome shotgun (WGS) entry which is preliminary data.</text>
</comment>
<dbReference type="InterPro" id="IPR003594">
    <property type="entry name" value="HATPase_dom"/>
</dbReference>
<dbReference type="SUPFAM" id="SSF55785">
    <property type="entry name" value="PYP-like sensor domain (PAS domain)"/>
    <property type="match status" value="1"/>
</dbReference>
<dbReference type="Proteomes" id="UP000014174">
    <property type="component" value="Unassembled WGS sequence"/>
</dbReference>
<dbReference type="AlphaFoldDB" id="R9H4T5"/>
<dbReference type="STRING" id="1150600.ADIARSV_0672"/>
<dbReference type="RefSeq" id="WP_016193920.1">
    <property type="nucleotide sequence ID" value="NZ_AQPN01000023.1"/>
</dbReference>
<keyword evidence="2 6" id="KW-0418">Kinase</keyword>
<accession>R9H4T5</accession>
<feature type="domain" description="Histidine kinase" evidence="4">
    <location>
        <begin position="296"/>
        <end position="384"/>
    </location>
</feature>
<feature type="domain" description="PAS" evidence="5">
    <location>
        <begin position="41"/>
        <end position="95"/>
    </location>
</feature>
<evidence type="ECO:0000256" key="1">
    <source>
        <dbReference type="ARBA" id="ARBA00022679"/>
    </source>
</evidence>
<evidence type="ECO:0000313" key="6">
    <source>
        <dbReference type="EMBL" id="EOR96159.1"/>
    </source>
</evidence>
<evidence type="ECO:0000256" key="3">
    <source>
        <dbReference type="ARBA" id="ARBA00023012"/>
    </source>
</evidence>
<gene>
    <name evidence="6" type="ORF">ADIARSV_0672</name>
</gene>
<dbReference type="Pfam" id="PF07730">
    <property type="entry name" value="HisKA_3"/>
    <property type="match status" value="1"/>
</dbReference>
<evidence type="ECO:0000259" key="5">
    <source>
        <dbReference type="PROSITE" id="PS50112"/>
    </source>
</evidence>
<keyword evidence="1" id="KW-0808">Transferase</keyword>
<dbReference type="InterPro" id="IPR036890">
    <property type="entry name" value="HATPase_C_sf"/>
</dbReference>
<dbReference type="InterPro" id="IPR035965">
    <property type="entry name" value="PAS-like_dom_sf"/>
</dbReference>
<dbReference type="SMART" id="SM00091">
    <property type="entry name" value="PAS"/>
    <property type="match status" value="1"/>
</dbReference>
<dbReference type="Pfam" id="PF02518">
    <property type="entry name" value="HATPase_c"/>
    <property type="match status" value="1"/>
</dbReference>
<proteinExistence type="predicted"/>
<dbReference type="SMART" id="SM00387">
    <property type="entry name" value="HATPase_c"/>
    <property type="match status" value="1"/>
</dbReference>
<dbReference type="Gene3D" id="3.30.565.10">
    <property type="entry name" value="Histidine kinase-like ATPase, C-terminal domain"/>
    <property type="match status" value="1"/>
</dbReference>
<keyword evidence="7" id="KW-1185">Reference proteome</keyword>
<dbReference type="InterPro" id="IPR011712">
    <property type="entry name" value="Sig_transdc_His_kin_sub3_dim/P"/>
</dbReference>
<dbReference type="EMBL" id="AQPN01000023">
    <property type="protein sequence ID" value="EOR96159.1"/>
    <property type="molecule type" value="Genomic_DNA"/>
</dbReference>
<dbReference type="GO" id="GO:0000155">
    <property type="term" value="F:phosphorelay sensor kinase activity"/>
    <property type="evidence" value="ECO:0007669"/>
    <property type="project" value="InterPro"/>
</dbReference>
<dbReference type="PANTHER" id="PTHR24421">
    <property type="entry name" value="NITRATE/NITRITE SENSOR PROTEIN NARX-RELATED"/>
    <property type="match status" value="1"/>
</dbReference>
<dbReference type="PROSITE" id="PS50109">
    <property type="entry name" value="HIS_KIN"/>
    <property type="match status" value="1"/>
</dbReference>
<protein>
    <submittedName>
        <fullName evidence="6">Sensory box histidine kinase</fullName>
    </submittedName>
</protein>
<evidence type="ECO:0000256" key="2">
    <source>
        <dbReference type="ARBA" id="ARBA00022777"/>
    </source>
</evidence>
<evidence type="ECO:0000313" key="7">
    <source>
        <dbReference type="Proteomes" id="UP000014174"/>
    </source>
</evidence>
<name>R9H4T5_9SPHI</name>
<dbReference type="NCBIfam" id="TIGR00229">
    <property type="entry name" value="sensory_box"/>
    <property type="match status" value="1"/>
</dbReference>
<dbReference type="Gene3D" id="3.30.450.20">
    <property type="entry name" value="PAS domain"/>
    <property type="match status" value="1"/>
</dbReference>
<dbReference type="PROSITE" id="PS50112">
    <property type="entry name" value="PAS"/>
    <property type="match status" value="1"/>
</dbReference>
<dbReference type="OrthoDB" id="5401121at2"/>
<keyword evidence="3" id="KW-0902">Two-component regulatory system</keyword>
<dbReference type="eggNOG" id="COG4585">
    <property type="taxonomic scope" value="Bacteria"/>
</dbReference>
<evidence type="ECO:0000259" key="4">
    <source>
        <dbReference type="PROSITE" id="PS50109"/>
    </source>
</evidence>
<dbReference type="CDD" id="cd16917">
    <property type="entry name" value="HATPase_UhpB-NarQ-NarX-like"/>
    <property type="match status" value="1"/>
</dbReference>
<dbReference type="InterPro" id="IPR000014">
    <property type="entry name" value="PAS"/>
</dbReference>
<dbReference type="CDD" id="cd00130">
    <property type="entry name" value="PAS"/>
    <property type="match status" value="1"/>
</dbReference>